<dbReference type="InterPro" id="IPR022755">
    <property type="entry name" value="Znf_C2H2_jaz"/>
</dbReference>
<dbReference type="GO" id="GO:0008270">
    <property type="term" value="F:zinc ion binding"/>
    <property type="evidence" value="ECO:0007669"/>
    <property type="project" value="UniProtKB-KW"/>
</dbReference>
<dbReference type="Pfam" id="PF12171">
    <property type="entry name" value="zf-C2H2_jaz"/>
    <property type="match status" value="1"/>
</dbReference>
<protein>
    <recommendedName>
        <fullName evidence="4">Zinc finger double-stranded RNA binding domain-containing protein</fullName>
    </recommendedName>
</protein>
<dbReference type="SUPFAM" id="SSF57667">
    <property type="entry name" value="beta-beta-alpha zinc fingers"/>
    <property type="match status" value="1"/>
</dbReference>
<reference evidence="5" key="2">
    <citation type="submission" date="2020-11" db="EMBL/GenBank/DDBJ databases">
        <authorList>
            <person name="McCartney M.A."/>
            <person name="Auch B."/>
            <person name="Kono T."/>
            <person name="Mallez S."/>
            <person name="Becker A."/>
            <person name="Gohl D.M."/>
            <person name="Silverstein K.A.T."/>
            <person name="Koren S."/>
            <person name="Bechman K.B."/>
            <person name="Herman A."/>
            <person name="Abrahante J.E."/>
            <person name="Garbe J."/>
        </authorList>
    </citation>
    <scope>NUCLEOTIDE SEQUENCE</scope>
    <source>
        <strain evidence="5">Duluth1</strain>
        <tissue evidence="5">Whole animal</tissue>
    </source>
</reference>
<keyword evidence="1" id="KW-0479">Metal-binding</keyword>
<dbReference type="InterPro" id="IPR036236">
    <property type="entry name" value="Znf_C2H2_sf"/>
</dbReference>
<comment type="caution">
    <text evidence="5">The sequence shown here is derived from an EMBL/GenBank/DDBJ whole genome shotgun (WGS) entry which is preliminary data.</text>
</comment>
<sequence>MPPHQNCGKDKFVIQHCKLCDVHATTPALWQGKFVIQHCKLCDVHATTPNLWQGKFVIQHCKLCDVHATTPEMWQVHIKSKRHRKCEQSRRRKLRDLTQTLDEYIHHQQVQDGDSGT</sequence>
<evidence type="ECO:0000256" key="2">
    <source>
        <dbReference type="ARBA" id="ARBA00022771"/>
    </source>
</evidence>
<gene>
    <name evidence="5" type="ORF">DPMN_030517</name>
</gene>
<dbReference type="AlphaFoldDB" id="A0A9D4RG88"/>
<organism evidence="5 6">
    <name type="scientific">Dreissena polymorpha</name>
    <name type="common">Zebra mussel</name>
    <name type="synonym">Mytilus polymorpha</name>
    <dbReference type="NCBI Taxonomy" id="45954"/>
    <lineage>
        <taxon>Eukaryota</taxon>
        <taxon>Metazoa</taxon>
        <taxon>Spiralia</taxon>
        <taxon>Lophotrochozoa</taxon>
        <taxon>Mollusca</taxon>
        <taxon>Bivalvia</taxon>
        <taxon>Autobranchia</taxon>
        <taxon>Heteroconchia</taxon>
        <taxon>Euheterodonta</taxon>
        <taxon>Imparidentia</taxon>
        <taxon>Neoheterodontei</taxon>
        <taxon>Myida</taxon>
        <taxon>Dreissenoidea</taxon>
        <taxon>Dreissenidae</taxon>
        <taxon>Dreissena</taxon>
    </lineage>
</organism>
<keyword evidence="3" id="KW-0862">Zinc</keyword>
<dbReference type="Gene3D" id="3.30.160.60">
    <property type="entry name" value="Classic Zinc Finger"/>
    <property type="match status" value="1"/>
</dbReference>
<keyword evidence="2" id="KW-0863">Zinc-finger</keyword>
<evidence type="ECO:0000313" key="5">
    <source>
        <dbReference type="EMBL" id="KAH3867391.1"/>
    </source>
</evidence>
<evidence type="ECO:0000256" key="3">
    <source>
        <dbReference type="ARBA" id="ARBA00022833"/>
    </source>
</evidence>
<evidence type="ECO:0000259" key="4">
    <source>
        <dbReference type="Pfam" id="PF12171"/>
    </source>
</evidence>
<evidence type="ECO:0000256" key="1">
    <source>
        <dbReference type="ARBA" id="ARBA00022723"/>
    </source>
</evidence>
<feature type="domain" description="Zinc finger double-stranded RNA binding" evidence="4">
    <location>
        <begin position="61"/>
        <end position="84"/>
    </location>
</feature>
<evidence type="ECO:0000313" key="6">
    <source>
        <dbReference type="Proteomes" id="UP000828390"/>
    </source>
</evidence>
<dbReference type="EMBL" id="JAIWYP010000002">
    <property type="protein sequence ID" value="KAH3867391.1"/>
    <property type="molecule type" value="Genomic_DNA"/>
</dbReference>
<accession>A0A9D4RG88</accession>
<proteinExistence type="predicted"/>
<reference evidence="5" key="1">
    <citation type="journal article" date="2019" name="bioRxiv">
        <title>The Genome of the Zebra Mussel, Dreissena polymorpha: A Resource for Invasive Species Research.</title>
        <authorList>
            <person name="McCartney M.A."/>
            <person name="Auch B."/>
            <person name="Kono T."/>
            <person name="Mallez S."/>
            <person name="Zhang Y."/>
            <person name="Obille A."/>
            <person name="Becker A."/>
            <person name="Abrahante J.E."/>
            <person name="Garbe J."/>
            <person name="Badalamenti J.P."/>
            <person name="Herman A."/>
            <person name="Mangelson H."/>
            <person name="Liachko I."/>
            <person name="Sullivan S."/>
            <person name="Sone E.D."/>
            <person name="Koren S."/>
            <person name="Silverstein K.A.T."/>
            <person name="Beckman K.B."/>
            <person name="Gohl D.M."/>
        </authorList>
    </citation>
    <scope>NUCLEOTIDE SEQUENCE</scope>
    <source>
        <strain evidence="5">Duluth1</strain>
        <tissue evidence="5">Whole animal</tissue>
    </source>
</reference>
<dbReference type="Proteomes" id="UP000828390">
    <property type="component" value="Unassembled WGS sequence"/>
</dbReference>
<name>A0A9D4RG88_DREPO</name>
<keyword evidence="6" id="KW-1185">Reference proteome</keyword>